<dbReference type="AlphaFoldDB" id="A0A480ZS96"/>
<dbReference type="EMBL" id="DQIR01280148">
    <property type="protein sequence ID" value="HDC35626.1"/>
    <property type="molecule type" value="Transcribed_RNA"/>
</dbReference>
<keyword evidence="1" id="KW-0175">Coiled coil</keyword>
<evidence type="ECO:0000313" key="3">
    <source>
        <dbReference type="EMBL" id="HDC35627.1"/>
    </source>
</evidence>
<accession>A0A480ZS96</accession>
<organism evidence="3">
    <name type="scientific">Sus scrofa</name>
    <name type="common">Pig</name>
    <dbReference type="NCBI Taxonomy" id="9823"/>
    <lineage>
        <taxon>Eukaryota</taxon>
        <taxon>Metazoa</taxon>
        <taxon>Chordata</taxon>
        <taxon>Craniata</taxon>
        <taxon>Vertebrata</taxon>
        <taxon>Euteleostomi</taxon>
        <taxon>Mammalia</taxon>
        <taxon>Eutheria</taxon>
        <taxon>Laurasiatheria</taxon>
        <taxon>Artiodactyla</taxon>
        <taxon>Suina</taxon>
        <taxon>Suidae</taxon>
        <taxon>Sus</taxon>
    </lineage>
</organism>
<feature type="compositionally biased region" description="Low complexity" evidence="2">
    <location>
        <begin position="91"/>
        <end position="100"/>
    </location>
</feature>
<reference evidence="3" key="1">
    <citation type="journal article" date="2019" name="PeerJ">
        <title>Genes of the pig, Sus scrofa, reconstructed with EvidentialGene.</title>
        <authorList>
            <person name="Gilbert D.G."/>
        </authorList>
    </citation>
    <scope>NUCLEOTIDE SEQUENCE</scope>
</reference>
<evidence type="ECO:0000256" key="2">
    <source>
        <dbReference type="SAM" id="MobiDB-lite"/>
    </source>
</evidence>
<protein>
    <submittedName>
        <fullName evidence="3">DNA repair protein SWI5 homolog isoform 3-like</fullName>
    </submittedName>
</protein>
<name>A0A480ZS96_PIG</name>
<dbReference type="EMBL" id="DQIR01280149">
    <property type="protein sequence ID" value="HDC35627.1"/>
    <property type="molecule type" value="Transcribed_RNA"/>
</dbReference>
<feature type="coiled-coil region" evidence="1">
    <location>
        <begin position="21"/>
        <end position="48"/>
    </location>
</feature>
<evidence type="ECO:0000256" key="1">
    <source>
        <dbReference type="SAM" id="Coils"/>
    </source>
</evidence>
<sequence length="115" mass="12748">MTLCATQRPSATCDQADAASEDSLHLDIQRLKEKRDMLDKEISQFISDCDPRCHYQRVVSRIWPGHGRLSRGSQPRVHGPPGQVDVDGRSSESPARAPAAFQRGSVRSPLLEIPD</sequence>
<proteinExistence type="predicted"/>
<feature type="region of interest" description="Disordered" evidence="2">
    <location>
        <begin position="65"/>
        <end position="115"/>
    </location>
</feature>